<evidence type="ECO:0000313" key="11">
    <source>
        <dbReference type="Proteomes" id="UP000238937"/>
    </source>
</evidence>
<evidence type="ECO:0000313" key="10">
    <source>
        <dbReference type="EMBL" id="PSB58483.1"/>
    </source>
</evidence>
<evidence type="ECO:0000256" key="8">
    <source>
        <dbReference type="SAM" id="Phobius"/>
    </source>
</evidence>
<evidence type="ECO:0000256" key="3">
    <source>
        <dbReference type="ARBA" id="ARBA00022692"/>
    </source>
</evidence>
<keyword evidence="11" id="KW-1185">Reference proteome</keyword>
<evidence type="ECO:0000256" key="2">
    <source>
        <dbReference type="ARBA" id="ARBA00009477"/>
    </source>
</evidence>
<dbReference type="Proteomes" id="UP000238937">
    <property type="component" value="Unassembled WGS sequence"/>
</dbReference>
<gene>
    <name evidence="10" type="ORF">C7B77_04600</name>
</gene>
<dbReference type="SUPFAM" id="SSF52172">
    <property type="entry name" value="CheY-like"/>
    <property type="match status" value="1"/>
</dbReference>
<feature type="transmembrane region" description="Helical" evidence="8">
    <location>
        <begin position="126"/>
        <end position="144"/>
    </location>
</feature>
<feature type="coiled-coil region" evidence="7">
    <location>
        <begin position="233"/>
        <end position="287"/>
    </location>
</feature>
<dbReference type="AlphaFoldDB" id="A0A2T1GKW1"/>
<dbReference type="GO" id="GO:0016020">
    <property type="term" value="C:membrane"/>
    <property type="evidence" value="ECO:0007669"/>
    <property type="project" value="UniProtKB-SubCell"/>
</dbReference>
<dbReference type="EMBL" id="PVWO01000034">
    <property type="protein sequence ID" value="PSB58483.1"/>
    <property type="molecule type" value="Genomic_DNA"/>
</dbReference>
<dbReference type="Gene3D" id="3.40.50.2300">
    <property type="match status" value="1"/>
</dbReference>
<keyword evidence="7" id="KW-0175">Coiled coil</keyword>
<keyword evidence="3 8" id="KW-0812">Transmembrane</keyword>
<comment type="similarity">
    <text evidence="2">Belongs to the membrane fusion protein (MFP) (TC 8.A.1) family.</text>
</comment>
<dbReference type="PRINTS" id="PR01490">
    <property type="entry name" value="RTXTOXIND"/>
</dbReference>
<dbReference type="InterPro" id="IPR058982">
    <property type="entry name" value="Beta-barrel_AprE"/>
</dbReference>
<dbReference type="PROSITE" id="PS50110">
    <property type="entry name" value="RESPONSE_REGULATORY"/>
    <property type="match status" value="1"/>
</dbReference>
<name>A0A2T1GKW1_9CYAN</name>
<dbReference type="Gene3D" id="2.40.50.100">
    <property type="match status" value="1"/>
</dbReference>
<evidence type="ECO:0000256" key="7">
    <source>
        <dbReference type="SAM" id="Coils"/>
    </source>
</evidence>
<comment type="caution">
    <text evidence="10">The sequence shown here is derived from an EMBL/GenBank/DDBJ whole genome shotgun (WGS) entry which is preliminary data.</text>
</comment>
<sequence length="580" mass="64419">MVLSNHDSPDYIRKALAAGARGYLLKNTPAQELIHAIHLIYRGYLQIGPGLFEKLESSTLESIDRNNSLTVDNNHLIDANTLLEPVTADGSIVPVQTGMPTVVANDGWSSAVQEQLEALPQVWTRGLLYFLGIFALIALPWVLFSKVDETSTARGRLEPKGATIRLDAKSNGTVIAVRVKEGQFVRAGQVLLELESNILRTEFQQIQAKLGGQIERLTQSELIKNQVMSSLSVQKQQNQAQRLEKQAQVAQVRQTLSSTQLSAPLQIAEKLTEVEKAAANLNAARRTLQVVKQGHQNNLAEVERYRKLWQQGAIAEVKVVEVQKQANVSSSSLVQSEGAVQDAEKLLQGQQKTYQKLQQQLQAEQTQLQLRLKEQISNQQSIEQGGTLTLSKSQQQLDDLQVQISTLKSEITQTQKQIQSLTLQLEQRIVRSPANGVIFQLPIKKAQTFVQPGQVVAQIAPQGLPLILKAQASSQQSGQMRVGMPVKLKFDAYPFQDYGVISGKLRWISPDSKTIDVGQGQAEIFELEITLDKNHIENADRRIQLTPGQSATAETIIRQRRIIDFILDPFRQLQKGGLKL</sequence>
<keyword evidence="5 8" id="KW-0472">Membrane</keyword>
<evidence type="ECO:0000259" key="9">
    <source>
        <dbReference type="PROSITE" id="PS50110"/>
    </source>
</evidence>
<evidence type="ECO:0000256" key="1">
    <source>
        <dbReference type="ARBA" id="ARBA00004167"/>
    </source>
</evidence>
<organism evidence="10 11">
    <name type="scientific">Chamaesiphon polymorphus CCALA 037</name>
    <dbReference type="NCBI Taxonomy" id="2107692"/>
    <lineage>
        <taxon>Bacteria</taxon>
        <taxon>Bacillati</taxon>
        <taxon>Cyanobacteriota</taxon>
        <taxon>Cyanophyceae</taxon>
        <taxon>Gomontiellales</taxon>
        <taxon>Chamaesiphonaceae</taxon>
        <taxon>Chamaesiphon</taxon>
    </lineage>
</organism>
<dbReference type="Gene3D" id="2.40.30.170">
    <property type="match status" value="1"/>
</dbReference>
<feature type="coiled-coil region" evidence="7">
    <location>
        <begin position="340"/>
        <end position="424"/>
    </location>
</feature>
<protein>
    <submittedName>
        <fullName evidence="10">HlyD family secretion protein</fullName>
    </submittedName>
</protein>
<keyword evidence="4 8" id="KW-1133">Transmembrane helix</keyword>
<dbReference type="Pfam" id="PF26002">
    <property type="entry name" value="Beta-barrel_AprE"/>
    <property type="match status" value="1"/>
</dbReference>
<evidence type="ECO:0000256" key="4">
    <source>
        <dbReference type="ARBA" id="ARBA00022989"/>
    </source>
</evidence>
<comment type="caution">
    <text evidence="6">Lacks conserved residue(s) required for the propagation of feature annotation.</text>
</comment>
<dbReference type="GO" id="GO:0000160">
    <property type="term" value="P:phosphorelay signal transduction system"/>
    <property type="evidence" value="ECO:0007669"/>
    <property type="project" value="InterPro"/>
</dbReference>
<dbReference type="InterPro" id="IPR011006">
    <property type="entry name" value="CheY-like_superfamily"/>
</dbReference>
<evidence type="ECO:0000256" key="5">
    <source>
        <dbReference type="ARBA" id="ARBA00023136"/>
    </source>
</evidence>
<reference evidence="10 11" key="1">
    <citation type="submission" date="2018-03" db="EMBL/GenBank/DDBJ databases">
        <title>The ancient ancestry and fast evolution of plastids.</title>
        <authorList>
            <person name="Moore K.R."/>
            <person name="Magnabosco C."/>
            <person name="Momper L."/>
            <person name="Gold D.A."/>
            <person name="Bosak T."/>
            <person name="Fournier G.P."/>
        </authorList>
    </citation>
    <scope>NUCLEOTIDE SEQUENCE [LARGE SCALE GENOMIC DNA]</scope>
    <source>
        <strain evidence="10 11">CCALA 037</strain>
    </source>
</reference>
<dbReference type="OrthoDB" id="9775513at2"/>
<dbReference type="SUPFAM" id="SSF111369">
    <property type="entry name" value="HlyD-like secretion proteins"/>
    <property type="match status" value="1"/>
</dbReference>
<dbReference type="InterPro" id="IPR050739">
    <property type="entry name" value="MFP"/>
</dbReference>
<proteinExistence type="inferred from homology"/>
<dbReference type="PANTHER" id="PTHR30386">
    <property type="entry name" value="MEMBRANE FUSION SUBUNIT OF EMRAB-TOLC MULTIDRUG EFFLUX PUMP"/>
    <property type="match status" value="1"/>
</dbReference>
<feature type="domain" description="Response regulatory" evidence="9">
    <location>
        <begin position="1"/>
        <end position="41"/>
    </location>
</feature>
<dbReference type="PANTHER" id="PTHR30386:SF26">
    <property type="entry name" value="TRANSPORT PROTEIN COMB"/>
    <property type="match status" value="1"/>
</dbReference>
<accession>A0A2T1GKW1</accession>
<evidence type="ECO:0000256" key="6">
    <source>
        <dbReference type="PROSITE-ProRule" id="PRU00169"/>
    </source>
</evidence>
<dbReference type="InterPro" id="IPR001789">
    <property type="entry name" value="Sig_transdc_resp-reg_receiver"/>
</dbReference>
<comment type="subcellular location">
    <subcellularLocation>
        <location evidence="1">Membrane</location>
        <topology evidence="1">Single-pass membrane protein</topology>
    </subcellularLocation>
</comment>